<gene>
    <name evidence="3" type="ORF">HannXRQ_Chr13g0416501</name>
    <name evidence="2" type="ORF">HanXRQr2_Chr13g0605171</name>
</gene>
<dbReference type="InParanoid" id="A0A251SVL2"/>
<accession>A0A251SVL2</accession>
<evidence type="ECO:0000313" key="3">
    <source>
        <dbReference type="EMBL" id="OTG02744.1"/>
    </source>
</evidence>
<evidence type="ECO:0000256" key="1">
    <source>
        <dbReference type="SAM" id="Coils"/>
    </source>
</evidence>
<keyword evidence="1" id="KW-0175">Coiled coil</keyword>
<dbReference type="EMBL" id="MNCJ02000328">
    <property type="protein sequence ID" value="KAF5774830.1"/>
    <property type="molecule type" value="Genomic_DNA"/>
</dbReference>
<name>A0A251SVL2_HELAN</name>
<dbReference type="AlphaFoldDB" id="A0A251SVL2"/>
<dbReference type="EMBL" id="CM007902">
    <property type="protein sequence ID" value="OTG02744.1"/>
    <property type="molecule type" value="Genomic_DNA"/>
</dbReference>
<feature type="coiled-coil region" evidence="1">
    <location>
        <begin position="32"/>
        <end position="67"/>
    </location>
</feature>
<reference evidence="2" key="3">
    <citation type="submission" date="2020-06" db="EMBL/GenBank/DDBJ databases">
        <title>Helianthus annuus Genome sequencing and assembly Release 2.</title>
        <authorList>
            <person name="Gouzy J."/>
            <person name="Langlade N."/>
            <person name="Munos S."/>
        </authorList>
    </citation>
    <scope>NUCLEOTIDE SEQUENCE</scope>
    <source>
        <tissue evidence="2">Leaves</tissue>
    </source>
</reference>
<dbReference type="Gramene" id="mRNA:HanXRQr2_Chr13g0605171">
    <property type="protein sequence ID" value="mRNA:HanXRQr2_Chr13g0605171"/>
    <property type="gene ID" value="HanXRQr2_Chr13g0605171"/>
</dbReference>
<keyword evidence="4" id="KW-1185">Reference proteome</keyword>
<proteinExistence type="predicted"/>
<reference evidence="3" key="2">
    <citation type="submission" date="2017-02" db="EMBL/GenBank/DDBJ databases">
        <title>Sunflower complete genome.</title>
        <authorList>
            <person name="Langlade N."/>
            <person name="Munos S."/>
        </authorList>
    </citation>
    <scope>NUCLEOTIDE SEQUENCE [LARGE SCALE GENOMIC DNA]</scope>
    <source>
        <tissue evidence="3">Leaves</tissue>
    </source>
</reference>
<protein>
    <submittedName>
        <fullName evidence="3">Uncharacterized protein</fullName>
    </submittedName>
</protein>
<reference evidence="2 4" key="1">
    <citation type="journal article" date="2017" name="Nature">
        <title>The sunflower genome provides insights into oil metabolism, flowering and Asterid evolution.</title>
        <authorList>
            <person name="Badouin H."/>
            <person name="Gouzy J."/>
            <person name="Grassa C.J."/>
            <person name="Murat F."/>
            <person name="Staton S.E."/>
            <person name="Cottret L."/>
            <person name="Lelandais-Briere C."/>
            <person name="Owens G.L."/>
            <person name="Carrere S."/>
            <person name="Mayjonade B."/>
            <person name="Legrand L."/>
            <person name="Gill N."/>
            <person name="Kane N.C."/>
            <person name="Bowers J.E."/>
            <person name="Hubner S."/>
            <person name="Bellec A."/>
            <person name="Berard A."/>
            <person name="Berges H."/>
            <person name="Blanchet N."/>
            <person name="Boniface M.C."/>
            <person name="Brunel D."/>
            <person name="Catrice O."/>
            <person name="Chaidir N."/>
            <person name="Claudel C."/>
            <person name="Donnadieu C."/>
            <person name="Faraut T."/>
            <person name="Fievet G."/>
            <person name="Helmstetter N."/>
            <person name="King M."/>
            <person name="Knapp S.J."/>
            <person name="Lai Z."/>
            <person name="Le Paslier M.C."/>
            <person name="Lippi Y."/>
            <person name="Lorenzon L."/>
            <person name="Mandel J.R."/>
            <person name="Marage G."/>
            <person name="Marchand G."/>
            <person name="Marquand E."/>
            <person name="Bret-Mestries E."/>
            <person name="Morien E."/>
            <person name="Nambeesan S."/>
            <person name="Nguyen T."/>
            <person name="Pegot-Espagnet P."/>
            <person name="Pouilly N."/>
            <person name="Raftis F."/>
            <person name="Sallet E."/>
            <person name="Schiex T."/>
            <person name="Thomas J."/>
            <person name="Vandecasteele C."/>
            <person name="Vares D."/>
            <person name="Vear F."/>
            <person name="Vautrin S."/>
            <person name="Crespi M."/>
            <person name="Mangin B."/>
            <person name="Burke J.M."/>
            <person name="Salse J."/>
            <person name="Munos S."/>
            <person name="Vincourt P."/>
            <person name="Rieseberg L.H."/>
            <person name="Langlade N.B."/>
        </authorList>
    </citation>
    <scope>NUCLEOTIDE SEQUENCE [LARGE SCALE GENOMIC DNA]</scope>
    <source>
        <strain evidence="4">cv. SF193</strain>
        <tissue evidence="2">Leaves</tissue>
    </source>
</reference>
<evidence type="ECO:0000313" key="2">
    <source>
        <dbReference type="EMBL" id="KAF5774830.1"/>
    </source>
</evidence>
<evidence type="ECO:0000313" key="4">
    <source>
        <dbReference type="Proteomes" id="UP000215914"/>
    </source>
</evidence>
<dbReference type="Proteomes" id="UP000215914">
    <property type="component" value="Chromosome 13"/>
</dbReference>
<organism evidence="3 4">
    <name type="scientific">Helianthus annuus</name>
    <name type="common">Common sunflower</name>
    <dbReference type="NCBI Taxonomy" id="4232"/>
    <lineage>
        <taxon>Eukaryota</taxon>
        <taxon>Viridiplantae</taxon>
        <taxon>Streptophyta</taxon>
        <taxon>Embryophyta</taxon>
        <taxon>Tracheophyta</taxon>
        <taxon>Spermatophyta</taxon>
        <taxon>Magnoliopsida</taxon>
        <taxon>eudicotyledons</taxon>
        <taxon>Gunneridae</taxon>
        <taxon>Pentapetalae</taxon>
        <taxon>asterids</taxon>
        <taxon>campanulids</taxon>
        <taxon>Asterales</taxon>
        <taxon>Asteraceae</taxon>
        <taxon>Asteroideae</taxon>
        <taxon>Heliantheae alliance</taxon>
        <taxon>Heliantheae</taxon>
        <taxon>Helianthus</taxon>
    </lineage>
</organism>
<sequence>MIVGFYVQLWQFRCLILESLSANLHHELDYQIEKLNLVIKELIKEKDEEKEKEKERLNEIVAGLLAEKKKIRWIKMLYSIRCHKLELC</sequence>